<sequence>MAERVPLPPLQAGLNPYPPAGNQQEFRSGTYVVQIPKDQIYRVPPPENAYIANKYQNNPRRSQKKRWCCSCCCLLWLIVFIIVTVILAGAFVGILYLVVKSDIPRFSIEHVAENSKALSQFQVNLKGENGNSKLVLRYLNGGVVGLEHLGSKIGTGKWPEFEQGSGNSKVFRLVTKGSDAVIKQLKKKHGNKSLTLVLRAQVPIRFEWKGIKSWVMSMDVRCDFKVDKLGVNSRVLSEECDAKLKL</sequence>
<feature type="transmembrane region" description="Helical" evidence="4">
    <location>
        <begin position="74"/>
        <end position="99"/>
    </location>
</feature>
<evidence type="ECO:0000256" key="2">
    <source>
        <dbReference type="ARBA" id="ARBA00023136"/>
    </source>
</evidence>
<dbReference type="eggNOG" id="ENOG502S13Z">
    <property type="taxonomic scope" value="Eukaryota"/>
</dbReference>
<gene>
    <name evidence="5" type="ORF">AMTR_s00010p00185810</name>
</gene>
<evidence type="ECO:0000256" key="3">
    <source>
        <dbReference type="SAM" id="MobiDB-lite"/>
    </source>
</evidence>
<evidence type="ECO:0000256" key="1">
    <source>
        <dbReference type="ARBA" id="ARBA00004370"/>
    </source>
</evidence>
<dbReference type="GO" id="GO:0098542">
    <property type="term" value="P:defense response to other organism"/>
    <property type="evidence" value="ECO:0007669"/>
    <property type="project" value="InterPro"/>
</dbReference>
<reference evidence="6" key="1">
    <citation type="journal article" date="2013" name="Science">
        <title>The Amborella genome and the evolution of flowering plants.</title>
        <authorList>
            <consortium name="Amborella Genome Project"/>
        </authorList>
    </citation>
    <scope>NUCLEOTIDE SEQUENCE [LARGE SCALE GENOMIC DNA]</scope>
</reference>
<feature type="region of interest" description="Disordered" evidence="3">
    <location>
        <begin position="1"/>
        <end position="20"/>
    </location>
</feature>
<dbReference type="AlphaFoldDB" id="W1NG78"/>
<organism evidence="5 6">
    <name type="scientific">Amborella trichopoda</name>
    <dbReference type="NCBI Taxonomy" id="13333"/>
    <lineage>
        <taxon>Eukaryota</taxon>
        <taxon>Viridiplantae</taxon>
        <taxon>Streptophyta</taxon>
        <taxon>Embryophyta</taxon>
        <taxon>Tracheophyta</taxon>
        <taxon>Spermatophyta</taxon>
        <taxon>Magnoliopsida</taxon>
        <taxon>Amborellales</taxon>
        <taxon>Amborellaceae</taxon>
        <taxon>Amborella</taxon>
    </lineage>
</organism>
<comment type="subcellular location">
    <subcellularLocation>
        <location evidence="1">Membrane</location>
    </subcellularLocation>
</comment>
<dbReference type="HOGENOM" id="CLU_051752_0_0_1"/>
<dbReference type="EMBL" id="KI397513">
    <property type="protein sequence ID" value="ERM94184.1"/>
    <property type="molecule type" value="Genomic_DNA"/>
</dbReference>
<accession>W1NG78</accession>
<evidence type="ECO:0000256" key="4">
    <source>
        <dbReference type="SAM" id="Phobius"/>
    </source>
</evidence>
<evidence type="ECO:0008006" key="7">
    <source>
        <dbReference type="Google" id="ProtNLM"/>
    </source>
</evidence>
<keyword evidence="2 4" id="KW-0472">Membrane</keyword>
<dbReference type="OMA" id="FAIKIHA"/>
<dbReference type="OrthoDB" id="996955at2759"/>
<evidence type="ECO:0000313" key="6">
    <source>
        <dbReference type="Proteomes" id="UP000017836"/>
    </source>
</evidence>
<dbReference type="InterPro" id="IPR044839">
    <property type="entry name" value="NDR1-like"/>
</dbReference>
<dbReference type="PANTHER" id="PTHR31234:SF2">
    <property type="entry name" value="OS05G0199100 PROTEIN"/>
    <property type="match status" value="1"/>
</dbReference>
<dbReference type="Proteomes" id="UP000017836">
    <property type="component" value="Unassembled WGS sequence"/>
</dbReference>
<dbReference type="KEGG" id="atr:18422102"/>
<dbReference type="PANTHER" id="PTHR31234">
    <property type="entry name" value="LATE EMBRYOGENESIS ABUNDANT (LEA) HYDROXYPROLINE-RICH GLYCOPROTEIN FAMILY"/>
    <property type="match status" value="1"/>
</dbReference>
<name>W1NG78_AMBTC</name>
<keyword evidence="4" id="KW-1133">Transmembrane helix</keyword>
<keyword evidence="4" id="KW-0812">Transmembrane</keyword>
<dbReference type="Gramene" id="ERM94184">
    <property type="protein sequence ID" value="ERM94184"/>
    <property type="gene ID" value="AMTR_s00010p00185810"/>
</dbReference>
<protein>
    <recommendedName>
        <fullName evidence="7">Late embryogenesis abundant protein LEA-2 subgroup domain-containing protein</fullName>
    </recommendedName>
</protein>
<evidence type="ECO:0000313" key="5">
    <source>
        <dbReference type="EMBL" id="ERM94184.1"/>
    </source>
</evidence>
<proteinExistence type="predicted"/>
<dbReference type="GO" id="GO:0016020">
    <property type="term" value="C:membrane"/>
    <property type="evidence" value="ECO:0007669"/>
    <property type="project" value="UniProtKB-SubCell"/>
</dbReference>
<keyword evidence="6" id="KW-1185">Reference proteome</keyword>